<dbReference type="PANTHER" id="PTHR10410">
    <property type="entry name" value="EUKARYOTIC TRANSLATION INITIATION FACTOR 3 -RELATED"/>
    <property type="match status" value="1"/>
</dbReference>
<dbReference type="Pfam" id="PF18110">
    <property type="entry name" value="BRCC36_C"/>
    <property type="match status" value="1"/>
</dbReference>
<dbReference type="InterPro" id="IPR000555">
    <property type="entry name" value="JAMM/MPN+_dom"/>
</dbReference>
<organism evidence="2 3">
    <name type="scientific">Acrasis kona</name>
    <dbReference type="NCBI Taxonomy" id="1008807"/>
    <lineage>
        <taxon>Eukaryota</taxon>
        <taxon>Discoba</taxon>
        <taxon>Heterolobosea</taxon>
        <taxon>Tetramitia</taxon>
        <taxon>Eutetramitia</taxon>
        <taxon>Acrasidae</taxon>
        <taxon>Acrasis</taxon>
    </lineage>
</organism>
<dbReference type="InterPro" id="IPR050242">
    <property type="entry name" value="JAMM_MPN+_peptidase_M67A"/>
</dbReference>
<dbReference type="SUPFAM" id="SSF102712">
    <property type="entry name" value="JAB1/MPN domain"/>
    <property type="match status" value="1"/>
</dbReference>
<dbReference type="GO" id="GO:0008237">
    <property type="term" value="F:metallopeptidase activity"/>
    <property type="evidence" value="ECO:0007669"/>
    <property type="project" value="InterPro"/>
</dbReference>
<sequence length="274" mass="30966">MGLLLGNIQTCDVQDGSPNLIANIFDVCVLTRVDKRKDRVEISPDQLVHATNTAEKISEQKGVPIRVIGWYHSHPHFSPYPSHVDLRCQGNYQQLDQGFVGLIFSVFNTGESYQSNIHMHAFQSKPAPDVSNKLIDSPEILDESSDEDIDLYQSLSPVKSSPFMSVGIPIRVVSSSISTCSNDSLCCSISLQKILLQEERDTFQEAQSYLSSNQGHTAMLNRICNLTLYQRNLTTIIEFCSIPLLLSMREEYETNMYTLRELEDEEKKLLTQLQ</sequence>
<name>A0AAW2Z571_9EUKA</name>
<dbReference type="AlphaFoldDB" id="A0AAW2Z571"/>
<dbReference type="PROSITE" id="PS50249">
    <property type="entry name" value="MPN"/>
    <property type="match status" value="1"/>
</dbReference>
<protein>
    <submittedName>
        <fullName evidence="2">BRCA1/BRCA2-containing complex subunit 3</fullName>
    </submittedName>
</protein>
<proteinExistence type="predicted"/>
<dbReference type="InterPro" id="IPR040749">
    <property type="entry name" value="BRCC36_C"/>
</dbReference>
<evidence type="ECO:0000313" key="2">
    <source>
        <dbReference type="EMBL" id="KAL0484554.1"/>
    </source>
</evidence>
<accession>A0AAW2Z571</accession>
<dbReference type="Gene3D" id="3.40.140.10">
    <property type="entry name" value="Cytidine Deaminase, domain 2"/>
    <property type="match status" value="1"/>
</dbReference>
<dbReference type="Proteomes" id="UP001431209">
    <property type="component" value="Unassembled WGS sequence"/>
</dbReference>
<dbReference type="InterPro" id="IPR037518">
    <property type="entry name" value="MPN"/>
</dbReference>
<dbReference type="EMBL" id="JAOPGA020001054">
    <property type="protein sequence ID" value="KAL0484554.1"/>
    <property type="molecule type" value="Genomic_DNA"/>
</dbReference>
<dbReference type="Pfam" id="PF01398">
    <property type="entry name" value="JAB"/>
    <property type="match status" value="1"/>
</dbReference>
<gene>
    <name evidence="2" type="ORF">AKO1_011608</name>
</gene>
<comment type="caution">
    <text evidence="2">The sequence shown here is derived from an EMBL/GenBank/DDBJ whole genome shotgun (WGS) entry which is preliminary data.</text>
</comment>
<keyword evidence="3" id="KW-1185">Reference proteome</keyword>
<dbReference type="SMART" id="SM00232">
    <property type="entry name" value="JAB_MPN"/>
    <property type="match status" value="1"/>
</dbReference>
<feature type="domain" description="MPN" evidence="1">
    <location>
        <begin position="1"/>
        <end position="128"/>
    </location>
</feature>
<evidence type="ECO:0000259" key="1">
    <source>
        <dbReference type="PROSITE" id="PS50249"/>
    </source>
</evidence>
<evidence type="ECO:0000313" key="3">
    <source>
        <dbReference type="Proteomes" id="UP001431209"/>
    </source>
</evidence>
<reference evidence="2 3" key="1">
    <citation type="submission" date="2024-03" db="EMBL/GenBank/DDBJ databases">
        <title>The Acrasis kona genome and developmental transcriptomes reveal deep origins of eukaryotic multicellular pathways.</title>
        <authorList>
            <person name="Sheikh S."/>
            <person name="Fu C.-J."/>
            <person name="Brown M.W."/>
            <person name="Baldauf S.L."/>
        </authorList>
    </citation>
    <scope>NUCLEOTIDE SEQUENCE [LARGE SCALE GENOMIC DNA]</scope>
    <source>
        <strain evidence="2 3">ATCC MYA-3509</strain>
    </source>
</reference>